<keyword evidence="3" id="KW-1185">Reference proteome</keyword>
<dbReference type="Proteomes" id="UP000239649">
    <property type="component" value="Unassembled WGS sequence"/>
</dbReference>
<dbReference type="PROSITE" id="PS51412">
    <property type="entry name" value="MACPF_2"/>
    <property type="match status" value="1"/>
</dbReference>
<dbReference type="CDD" id="cd22823">
    <property type="entry name" value="Gal_Rha_Lectin"/>
    <property type="match status" value="1"/>
</dbReference>
<evidence type="ECO:0000313" key="2">
    <source>
        <dbReference type="EMBL" id="PSC74162.1"/>
    </source>
</evidence>
<feature type="domain" description="MACPF" evidence="1">
    <location>
        <begin position="79"/>
        <end position="414"/>
    </location>
</feature>
<accession>A0A2P6VJA1</accession>
<comment type="caution">
    <text evidence="2">The sequence shown here is derived from an EMBL/GenBank/DDBJ whole genome shotgun (WGS) entry which is preliminary data.</text>
</comment>
<dbReference type="InterPro" id="IPR020864">
    <property type="entry name" value="MACPF"/>
</dbReference>
<dbReference type="Pfam" id="PF01823">
    <property type="entry name" value="MACPF"/>
    <property type="match status" value="1"/>
</dbReference>
<gene>
    <name evidence="2" type="ORF">C2E20_2663</name>
</gene>
<dbReference type="STRING" id="554055.A0A2P6VJA1"/>
<reference evidence="2 3" key="1">
    <citation type="journal article" date="2018" name="Plant J.">
        <title>Genome sequences of Chlorella sorokiniana UTEX 1602 and Micractinium conductrix SAG 241.80: implications to maltose excretion by a green alga.</title>
        <authorList>
            <person name="Arriola M.B."/>
            <person name="Velmurugan N."/>
            <person name="Zhang Y."/>
            <person name="Plunkett M.H."/>
            <person name="Hondzo H."/>
            <person name="Barney B.M."/>
        </authorList>
    </citation>
    <scope>NUCLEOTIDE SEQUENCE [LARGE SCALE GENOMIC DNA]</scope>
    <source>
        <strain evidence="2 3">SAG 241.80</strain>
    </source>
</reference>
<dbReference type="Gene3D" id="2.60.120.740">
    <property type="match status" value="1"/>
</dbReference>
<evidence type="ECO:0000313" key="3">
    <source>
        <dbReference type="Proteomes" id="UP000239649"/>
    </source>
</evidence>
<organism evidence="2 3">
    <name type="scientific">Micractinium conductrix</name>
    <dbReference type="NCBI Taxonomy" id="554055"/>
    <lineage>
        <taxon>Eukaryota</taxon>
        <taxon>Viridiplantae</taxon>
        <taxon>Chlorophyta</taxon>
        <taxon>core chlorophytes</taxon>
        <taxon>Trebouxiophyceae</taxon>
        <taxon>Chlorellales</taxon>
        <taxon>Chlorellaceae</taxon>
        <taxon>Chlorella clade</taxon>
        <taxon>Micractinium</taxon>
    </lineage>
</organism>
<dbReference type="AlphaFoldDB" id="A0A2P6VJA1"/>
<dbReference type="OrthoDB" id="520978at2759"/>
<protein>
    <submittedName>
        <fullName evidence="2">MAC Perforin domain containing</fullName>
    </submittedName>
</protein>
<dbReference type="EMBL" id="LHPF02000005">
    <property type="protein sequence ID" value="PSC74162.1"/>
    <property type="molecule type" value="Genomic_DNA"/>
</dbReference>
<name>A0A2P6VJA1_9CHLO</name>
<proteinExistence type="predicted"/>
<evidence type="ECO:0000259" key="1">
    <source>
        <dbReference type="PROSITE" id="PS51412"/>
    </source>
</evidence>
<dbReference type="InterPro" id="IPR043159">
    <property type="entry name" value="Lectin_gal-bd_sf"/>
</dbReference>
<sequence>MQRRFVRLGLYKQLGKIPPAAVQALRRMVLNELAVKRSTVPFAKGCGLVYVTQQVGNPRRTTLAPGQVGRPAAGGGSSVGIASVASTAAAVKYSVLGQGYNCLTGLPLSAGMSSLDPGFTLQPVFQLASQHVTTVANNGGGCTSQFSTTVYNSMSQFKQSISADLSLEADFGAASLSANANFDQLTKTSSMSQTITTTSSAKVALGALALRGGPPTQVLHPAFIANVRPLVTAAAADPPTIDQYALQSFLDSYGTHYIRDVDFGGLAAVTTQMTAAQYSSFTETDVSVSVAAQVAMVQVTANVDYNSVQTDTVRSNTQTFGETLIPALVNITLFNPSLVTNPETDLQGTPVFIDCVAWTDDIRVATQKYGWRAPVAYKVAPLDALFVFPSLWPVDMQPHLAAVRATLRKFTTTCGYTTQFDYWKGNITANPSYSACPVVDTNCVKGTYPIPGTGTADSAPLCNTCFGDGTDIAPMCNTTAVVSCHRGYCYCRPQYAPAGKVYDCSPLNDGPDVNVNEGQFGVAQCPAGLIITNILRPQYGTGDFNSTLSFVEVYRRCIGQTVCVVPATNDVFGDPIFGVGKKLQFNYECDYPRYVGLREGASARRLSCADQWCTRISKDIRPYYGNIGHKAECNATGLMDKVKPIMEQTTYDADAARAKWADGGLDNRCNNAPYYDLGLKYSCEWQGRNSESAEQTASAVDGGTVSLACGCRRIKSIVSAQWKGADCNAADVVTKVRSGCLMYPLQSNAGFKYGTCNVPRITEVAWHLWTQYLHTKAGFVASVAGPTRTSISKLMPQTFFYNREIEEQVPGDADPVNTADWWSNVNLRYDPLWLYPWRSLLSDNLIDFQEDARRTRLYTNAVLDPLLRATKGEKIDAGFREKITQNPNNPWVVDFLLGYMPSWQFDPDAFTEAFWKAVDNADANLWACDWSVTKSQLTANLGKVSWDKYTLEGSANMGPQQGLPWEDFQATPQWNFLDLVLVGIRKDLMPGFESLQFQARGFYYGPIGPKPTSRGGWFNFGAFSAPLPSSATRSQRETAANYFAARWGRMPTVPTHLAAVVDPLITIRLTQPYFNMFINYWQNGTADMTRQLCTLAWCVKRKFVSDFEPEVFWDVDTRTVYVQPQPLGQWYRLAQTQKVVNVPVFFGGPPPPRRPPPPLKAGGR</sequence>